<dbReference type="STRING" id="92487.SAMN02745130_01911"/>
<reference evidence="2 3" key="1">
    <citation type="submission" date="2017-02" db="EMBL/GenBank/DDBJ databases">
        <authorList>
            <person name="Peterson S.W."/>
        </authorList>
    </citation>
    <scope>NUCLEOTIDE SEQUENCE [LARGE SCALE GENOMIC DNA]</scope>
    <source>
        <strain evidence="2 3">ATCC 49788</strain>
    </source>
</reference>
<organism evidence="2 3">
    <name type="scientific">Thiothrix eikelboomii</name>
    <dbReference type="NCBI Taxonomy" id="92487"/>
    <lineage>
        <taxon>Bacteria</taxon>
        <taxon>Pseudomonadati</taxon>
        <taxon>Pseudomonadota</taxon>
        <taxon>Gammaproteobacteria</taxon>
        <taxon>Thiotrichales</taxon>
        <taxon>Thiotrichaceae</taxon>
        <taxon>Thiothrix</taxon>
    </lineage>
</organism>
<dbReference type="AlphaFoldDB" id="A0A1T4WNG6"/>
<feature type="transmembrane region" description="Helical" evidence="1">
    <location>
        <begin position="34"/>
        <end position="55"/>
    </location>
</feature>
<protein>
    <submittedName>
        <fullName evidence="2">Nitrogen fixation protein FixH</fullName>
    </submittedName>
</protein>
<evidence type="ECO:0000256" key="1">
    <source>
        <dbReference type="SAM" id="Phobius"/>
    </source>
</evidence>
<gene>
    <name evidence="2" type="ORF">SAMN02745130_01911</name>
</gene>
<feature type="transmembrane region" description="Helical" evidence="1">
    <location>
        <begin position="61"/>
        <end position="81"/>
    </location>
</feature>
<dbReference type="Proteomes" id="UP000190460">
    <property type="component" value="Unassembled WGS sequence"/>
</dbReference>
<dbReference type="Pfam" id="PF05751">
    <property type="entry name" value="FixH"/>
    <property type="match status" value="1"/>
</dbReference>
<dbReference type="Gene3D" id="2.60.40.10">
    <property type="entry name" value="Immunoglobulins"/>
    <property type="match status" value="1"/>
</dbReference>
<dbReference type="OrthoDB" id="8559928at2"/>
<keyword evidence="1" id="KW-1133">Transmembrane helix</keyword>
<dbReference type="EMBL" id="FUYB01000007">
    <property type="protein sequence ID" value="SKA78677.1"/>
    <property type="molecule type" value="Genomic_DNA"/>
</dbReference>
<feature type="transmembrane region" description="Helical" evidence="1">
    <location>
        <begin position="6"/>
        <end position="27"/>
    </location>
</feature>
<keyword evidence="1" id="KW-0472">Membrane</keyword>
<dbReference type="RefSeq" id="WP_078922376.1">
    <property type="nucleotide sequence ID" value="NZ_FUYB01000007.1"/>
</dbReference>
<evidence type="ECO:0000313" key="3">
    <source>
        <dbReference type="Proteomes" id="UP000190460"/>
    </source>
</evidence>
<evidence type="ECO:0000313" key="2">
    <source>
        <dbReference type="EMBL" id="SKA78677.1"/>
    </source>
</evidence>
<accession>A0A1T4WNG6</accession>
<feature type="transmembrane region" description="Helical" evidence="1">
    <location>
        <begin position="102"/>
        <end position="121"/>
    </location>
</feature>
<proteinExistence type="predicted"/>
<sequence length="285" mass="31468">MENYSLLTTLGIGVFASFALFFLFYLGLKWNSKLAALVTILLVMGVYIPLAATHWAGVDVFAIHFAFFVMSGYGLGIITSHRSHRQRLEAKLGQTSTQPKKGWFHWAPAIIVVFFIVLATVDSIIITLANKGASSEFMARFLPAPRFTSSPVTSVFPGAVPHDFKEKYAQFNQHLDQLEVQRERGWQVLNGWQQTPRAGQAAVFSISVTDKAGQPVSGAQVEVRFLRPADKSKDKQFTLPESNLGTYGQSVQLDEPGSWTVVLRIQRGDEVHEVKGTTHVSALAG</sequence>
<dbReference type="InterPro" id="IPR008620">
    <property type="entry name" value="FixH"/>
</dbReference>
<dbReference type="InterPro" id="IPR013783">
    <property type="entry name" value="Ig-like_fold"/>
</dbReference>
<keyword evidence="3" id="KW-1185">Reference proteome</keyword>
<name>A0A1T4WNG6_9GAMM</name>
<keyword evidence="1" id="KW-0812">Transmembrane</keyword>